<proteinExistence type="predicted"/>
<feature type="compositionally biased region" description="Gly residues" evidence="1">
    <location>
        <begin position="183"/>
        <end position="199"/>
    </location>
</feature>
<accession>A0ABR3XPP4</accession>
<evidence type="ECO:0000313" key="3">
    <source>
        <dbReference type="Proteomes" id="UP001586593"/>
    </source>
</evidence>
<dbReference type="EMBL" id="JAZHXJ010000062">
    <property type="protein sequence ID" value="KAL1877588.1"/>
    <property type="molecule type" value="Genomic_DNA"/>
</dbReference>
<organism evidence="2 3">
    <name type="scientific">Phialemonium thermophilum</name>
    <dbReference type="NCBI Taxonomy" id="223376"/>
    <lineage>
        <taxon>Eukaryota</taxon>
        <taxon>Fungi</taxon>
        <taxon>Dikarya</taxon>
        <taxon>Ascomycota</taxon>
        <taxon>Pezizomycotina</taxon>
        <taxon>Sordariomycetes</taxon>
        <taxon>Sordariomycetidae</taxon>
        <taxon>Cephalothecales</taxon>
        <taxon>Cephalothecaceae</taxon>
        <taxon>Phialemonium</taxon>
    </lineage>
</organism>
<feature type="region of interest" description="Disordered" evidence="1">
    <location>
        <begin position="179"/>
        <end position="200"/>
    </location>
</feature>
<evidence type="ECO:0000256" key="1">
    <source>
        <dbReference type="SAM" id="MobiDB-lite"/>
    </source>
</evidence>
<feature type="compositionally biased region" description="Low complexity" evidence="1">
    <location>
        <begin position="48"/>
        <end position="65"/>
    </location>
</feature>
<reference evidence="2 3" key="1">
    <citation type="journal article" date="2024" name="Commun. Biol.">
        <title>Comparative genomic analysis of thermophilic fungi reveals convergent evolutionary adaptations and gene losses.</title>
        <authorList>
            <person name="Steindorff A.S."/>
            <person name="Aguilar-Pontes M.V."/>
            <person name="Robinson A.J."/>
            <person name="Andreopoulos B."/>
            <person name="LaButti K."/>
            <person name="Kuo A."/>
            <person name="Mondo S."/>
            <person name="Riley R."/>
            <person name="Otillar R."/>
            <person name="Haridas S."/>
            <person name="Lipzen A."/>
            <person name="Grimwood J."/>
            <person name="Schmutz J."/>
            <person name="Clum A."/>
            <person name="Reid I.D."/>
            <person name="Moisan M.C."/>
            <person name="Butler G."/>
            <person name="Nguyen T.T.M."/>
            <person name="Dewar K."/>
            <person name="Conant G."/>
            <person name="Drula E."/>
            <person name="Henrissat B."/>
            <person name="Hansel C."/>
            <person name="Singer S."/>
            <person name="Hutchinson M.I."/>
            <person name="de Vries R.P."/>
            <person name="Natvig D.O."/>
            <person name="Powell A.J."/>
            <person name="Tsang A."/>
            <person name="Grigoriev I.V."/>
        </authorList>
    </citation>
    <scope>NUCLEOTIDE SEQUENCE [LARGE SCALE GENOMIC DNA]</scope>
    <source>
        <strain evidence="2 3">ATCC 24622</strain>
    </source>
</reference>
<name>A0ABR3XPP4_9PEZI</name>
<evidence type="ECO:0000313" key="2">
    <source>
        <dbReference type="EMBL" id="KAL1877588.1"/>
    </source>
</evidence>
<dbReference type="Proteomes" id="UP001586593">
    <property type="component" value="Unassembled WGS sequence"/>
</dbReference>
<gene>
    <name evidence="2" type="ORF">VTK73DRAFT_8497</name>
</gene>
<feature type="compositionally biased region" description="Gly residues" evidence="1">
    <location>
        <begin position="124"/>
        <end position="135"/>
    </location>
</feature>
<keyword evidence="3" id="KW-1185">Reference proteome</keyword>
<protein>
    <submittedName>
        <fullName evidence="2">Uncharacterized protein</fullName>
    </submittedName>
</protein>
<feature type="region of interest" description="Disordered" evidence="1">
    <location>
        <begin position="27"/>
        <end position="161"/>
    </location>
</feature>
<sequence length="243" mass="25541">MTDDSTVQDNLPLEDSAAVAAAMGFSSFGTQHPSKKRRFNARADAVVAPPTQQQQQQQQPLSSSLPPKPPAPAMWEPIAEDPTRQDAGGSAHQPRFSEAGGGAILPIRNTDEIRLDLDDDDDGSGGGGRDGGGMNLEGANSRDVDPGSQYGATPVGSGYSTQGRQFGTISAQVYGDQSWVTGRGRGGGGSTSGRGGRQGTGARIWWTDYYDPSSNENPWESLEIAKGLKPVGSWLPRGPGRSR</sequence>
<comment type="caution">
    <text evidence="2">The sequence shown here is derived from an EMBL/GenBank/DDBJ whole genome shotgun (WGS) entry which is preliminary data.</text>
</comment>